<sequence>MSTALKESIYSVGQEEYVKSFDCEIAFVQIISIEGFDGSRDKRTIERFDCNGILKIKIDIDSKTAIVQLYHDLIYDRSEKFNISQEIKSFIKDRLCQILAEIFKFQKNPDQLKSSLLLLKENNKETIMQDIVGDIKYFAFITPYLFIIKRSLLMQLANKTNVLKFELYAIIGQVDGAGLAAIYLFLDNAKKDEGVRTEILTKFLFNLKKHGLQFVKYFLTDKDWLQINATKAVWNNLKTFGSYQQKKCMIIITNCNKFDTTLLNFEVVNEESENMDNTEQKFEEIEYYLNQAISIVHEQRALNNYKWIIKAVDKNFDGVRKIVNDVIKFNRRITNPRTWKDSTNITMTQSESKENEPPSKKKKEKKKISELEQEVADLRKQEETLKQQQQLLNFNTQNHNNV</sequence>
<feature type="compositionally biased region" description="Polar residues" evidence="1">
    <location>
        <begin position="340"/>
        <end position="349"/>
    </location>
</feature>
<reference evidence="2 3" key="2">
    <citation type="submission" date="2017-09" db="EMBL/GenBank/DDBJ databases">
        <title>Extensive intraspecific genome diversity in a model arbuscular mycorrhizal fungus.</title>
        <authorList>
            <person name="Chen E.C."/>
            <person name="Morin E."/>
            <person name="Beaudet D."/>
            <person name="Noel J."/>
            <person name="Ndikumana S."/>
            <person name="Charron P."/>
            <person name="St-Onge C."/>
            <person name="Giorgi J."/>
            <person name="Grigoriev I.V."/>
            <person name="Roux C."/>
            <person name="Martin F.M."/>
            <person name="Corradi N."/>
        </authorList>
    </citation>
    <scope>NUCLEOTIDE SEQUENCE [LARGE SCALE GENOMIC DNA]</scope>
    <source>
        <strain evidence="2 3">A5</strain>
    </source>
</reference>
<dbReference type="EMBL" id="LLXJ01000163">
    <property type="protein sequence ID" value="PKC13908.1"/>
    <property type="molecule type" value="Genomic_DNA"/>
</dbReference>
<comment type="caution">
    <text evidence="2">The sequence shown here is derived from an EMBL/GenBank/DDBJ whole genome shotgun (WGS) entry which is preliminary data.</text>
</comment>
<evidence type="ECO:0000256" key="1">
    <source>
        <dbReference type="SAM" id="MobiDB-lite"/>
    </source>
</evidence>
<gene>
    <name evidence="2" type="ORF">RhiirA5_410044</name>
</gene>
<evidence type="ECO:0000313" key="2">
    <source>
        <dbReference type="EMBL" id="PKC13908.1"/>
    </source>
</evidence>
<feature type="region of interest" description="Disordered" evidence="1">
    <location>
        <begin position="340"/>
        <end position="368"/>
    </location>
</feature>
<evidence type="ECO:0000313" key="3">
    <source>
        <dbReference type="Proteomes" id="UP000232722"/>
    </source>
</evidence>
<organism evidence="2 3">
    <name type="scientific">Rhizophagus irregularis</name>
    <dbReference type="NCBI Taxonomy" id="588596"/>
    <lineage>
        <taxon>Eukaryota</taxon>
        <taxon>Fungi</taxon>
        <taxon>Fungi incertae sedis</taxon>
        <taxon>Mucoromycota</taxon>
        <taxon>Glomeromycotina</taxon>
        <taxon>Glomeromycetes</taxon>
        <taxon>Glomerales</taxon>
        <taxon>Glomeraceae</taxon>
        <taxon>Rhizophagus</taxon>
    </lineage>
</organism>
<accession>A0A2N0Q4E5</accession>
<dbReference type="VEuPathDB" id="FungiDB:RhiirA1_477938"/>
<reference evidence="2 3" key="1">
    <citation type="submission" date="2016-04" db="EMBL/GenBank/DDBJ databases">
        <title>Genome analyses suggest a sexual origin of heterokaryosis in a supposedly ancient asexual fungus.</title>
        <authorList>
            <person name="Ropars J."/>
            <person name="Sedzielewska K."/>
            <person name="Noel J."/>
            <person name="Charron P."/>
            <person name="Farinelli L."/>
            <person name="Marton T."/>
            <person name="Kruger M."/>
            <person name="Pelin A."/>
            <person name="Brachmann A."/>
            <person name="Corradi N."/>
        </authorList>
    </citation>
    <scope>NUCLEOTIDE SEQUENCE [LARGE SCALE GENOMIC DNA]</scope>
    <source>
        <strain evidence="2 3">A5</strain>
    </source>
</reference>
<dbReference type="Proteomes" id="UP000232722">
    <property type="component" value="Unassembled WGS sequence"/>
</dbReference>
<proteinExistence type="predicted"/>
<dbReference type="VEuPathDB" id="FungiDB:RhiirFUN_007427"/>
<evidence type="ECO:0008006" key="4">
    <source>
        <dbReference type="Google" id="ProtNLM"/>
    </source>
</evidence>
<dbReference type="AlphaFoldDB" id="A0A2N0Q4E5"/>
<name>A0A2N0Q4E5_9GLOM</name>
<protein>
    <recommendedName>
        <fullName evidence="4">MULE transposase domain-containing protein</fullName>
    </recommendedName>
</protein>